<evidence type="ECO:0000313" key="2">
    <source>
        <dbReference type="Proteomes" id="UP001223978"/>
    </source>
</evidence>
<evidence type="ECO:0000313" key="1">
    <source>
        <dbReference type="EMBL" id="MDI3406438.1"/>
    </source>
</evidence>
<dbReference type="Proteomes" id="UP001223978">
    <property type="component" value="Unassembled WGS sequence"/>
</dbReference>
<dbReference type="RefSeq" id="WP_282544372.1">
    <property type="nucleotide sequence ID" value="NZ_JASCIQ010000023.1"/>
</dbReference>
<dbReference type="SUPFAM" id="SSF51182">
    <property type="entry name" value="RmlC-like cupins"/>
    <property type="match status" value="1"/>
</dbReference>
<dbReference type="EMBL" id="JASCIQ010000023">
    <property type="protein sequence ID" value="MDI3406438.1"/>
    <property type="molecule type" value="Genomic_DNA"/>
</dbReference>
<dbReference type="InterPro" id="IPR010282">
    <property type="entry name" value="Uncharacterised_HutD/Ves"/>
</dbReference>
<name>A0ABT6SE28_9ACTN</name>
<dbReference type="Gene3D" id="2.60.120.10">
    <property type="entry name" value="Jelly Rolls"/>
    <property type="match status" value="1"/>
</dbReference>
<keyword evidence="2" id="KW-1185">Reference proteome</keyword>
<dbReference type="InterPro" id="IPR014710">
    <property type="entry name" value="RmlC-like_jellyroll"/>
</dbReference>
<comment type="caution">
    <text evidence="1">The sequence shown here is derived from an EMBL/GenBank/DDBJ whole genome shotgun (WGS) entry which is preliminary data.</text>
</comment>
<gene>
    <name evidence="1" type="ORF">QIS96_21840</name>
</gene>
<accession>A0ABT6SE28</accession>
<sequence>MPAQHPTTARIIRTTDLTPERWANGGGWTREIHREPSAAPDHLPAWRLSLADIDEPGPFSSLPGMDRYFLLAAPRSAPLELVVDGVLHIVHFPRSITFAGDAEVSTAVVPPGTRALNLMVRSGTPGSLQLLRGDTELTITSQTAYALVLLDGDAHLDGGKLARFDAILPGRTGARLTLRHATMAYFPSA</sequence>
<proteinExistence type="predicted"/>
<protein>
    <submittedName>
        <fullName evidence="1">HutD family protein</fullName>
    </submittedName>
</protein>
<dbReference type="Pfam" id="PF05962">
    <property type="entry name" value="HutD"/>
    <property type="match status" value="1"/>
</dbReference>
<dbReference type="InterPro" id="IPR011051">
    <property type="entry name" value="RmlC_Cupin_sf"/>
</dbReference>
<organism evidence="1 2">
    <name type="scientific">Streptomyces cavernicola</name>
    <dbReference type="NCBI Taxonomy" id="3043613"/>
    <lineage>
        <taxon>Bacteria</taxon>
        <taxon>Bacillati</taxon>
        <taxon>Actinomycetota</taxon>
        <taxon>Actinomycetes</taxon>
        <taxon>Kitasatosporales</taxon>
        <taxon>Streptomycetaceae</taxon>
        <taxon>Streptomyces</taxon>
    </lineage>
</organism>
<dbReference type="PANTHER" id="PTHR37943:SF1">
    <property type="entry name" value="PROTEIN VES"/>
    <property type="match status" value="1"/>
</dbReference>
<dbReference type="PANTHER" id="PTHR37943">
    <property type="entry name" value="PROTEIN VES"/>
    <property type="match status" value="1"/>
</dbReference>
<reference evidence="1 2" key="1">
    <citation type="submission" date="2023-05" db="EMBL/GenBank/DDBJ databases">
        <title>Draft genome sequence of Streptomyces sp. B-S-A6 isolated from a cave soil in Thailand.</title>
        <authorList>
            <person name="Chamroensaksri N."/>
            <person name="Muangham S."/>
        </authorList>
    </citation>
    <scope>NUCLEOTIDE SEQUENCE [LARGE SCALE GENOMIC DNA]</scope>
    <source>
        <strain evidence="1 2">B-S-A6</strain>
    </source>
</reference>